<dbReference type="EMBL" id="FOXF01000034">
    <property type="protein sequence ID" value="SFP53842.1"/>
    <property type="molecule type" value="Genomic_DNA"/>
</dbReference>
<dbReference type="AlphaFoldDB" id="A0A662ZIG1"/>
<protein>
    <submittedName>
        <fullName evidence="1">Uncharacterized protein</fullName>
    </submittedName>
</protein>
<name>A0A662ZIG1_9GAMM</name>
<organism evidence="1 2">
    <name type="scientific">Ruminobacter amylophilus</name>
    <dbReference type="NCBI Taxonomy" id="867"/>
    <lineage>
        <taxon>Bacteria</taxon>
        <taxon>Pseudomonadati</taxon>
        <taxon>Pseudomonadota</taxon>
        <taxon>Gammaproteobacteria</taxon>
        <taxon>Aeromonadales</taxon>
        <taxon>Succinivibrionaceae</taxon>
        <taxon>Ruminobacter</taxon>
    </lineage>
</organism>
<dbReference type="RefSeq" id="WP_177178542.1">
    <property type="nucleotide sequence ID" value="NZ_FOXF01000034.1"/>
</dbReference>
<proteinExistence type="predicted"/>
<dbReference type="Proteomes" id="UP000243745">
    <property type="component" value="Unassembled WGS sequence"/>
</dbReference>
<accession>A0A662ZIG1</accession>
<evidence type="ECO:0000313" key="1">
    <source>
        <dbReference type="EMBL" id="SFP53842.1"/>
    </source>
</evidence>
<sequence>MIDANGNPVDDNLNDSYVPVSSCMEEDIRDGLRKLNFNESLYLSCYREHKAA</sequence>
<keyword evidence="2" id="KW-1185">Reference proteome</keyword>
<reference evidence="1 2" key="1">
    <citation type="submission" date="2016-10" db="EMBL/GenBank/DDBJ databases">
        <authorList>
            <person name="Varghese N."/>
            <person name="Submissions S."/>
        </authorList>
    </citation>
    <scope>NUCLEOTIDE SEQUENCE [LARGE SCALE GENOMIC DNA]</scope>
    <source>
        <strain evidence="1 2">DSM 1361</strain>
    </source>
</reference>
<gene>
    <name evidence="1" type="ORF">SAMN02910344_01662</name>
</gene>
<evidence type="ECO:0000313" key="2">
    <source>
        <dbReference type="Proteomes" id="UP000243745"/>
    </source>
</evidence>